<proteinExistence type="predicted"/>
<accession>A0A1G1ZR64</accession>
<evidence type="ECO:0000256" key="1">
    <source>
        <dbReference type="SAM" id="Phobius"/>
    </source>
</evidence>
<dbReference type="Proteomes" id="UP000177690">
    <property type="component" value="Unassembled WGS sequence"/>
</dbReference>
<dbReference type="EMBL" id="MHJL01000029">
    <property type="protein sequence ID" value="OGY67188.1"/>
    <property type="molecule type" value="Genomic_DNA"/>
</dbReference>
<keyword evidence="1" id="KW-0472">Membrane</keyword>
<organism evidence="2 3">
    <name type="scientific">Candidatus Harrisonbacteria bacterium RIFCSPLOWO2_02_FULL_41_13b</name>
    <dbReference type="NCBI Taxonomy" id="1798409"/>
    <lineage>
        <taxon>Bacteria</taxon>
        <taxon>Candidatus Harrisoniibacteriota</taxon>
    </lineage>
</organism>
<feature type="transmembrane region" description="Helical" evidence="1">
    <location>
        <begin position="7"/>
        <end position="28"/>
    </location>
</feature>
<evidence type="ECO:0000313" key="2">
    <source>
        <dbReference type="EMBL" id="OGY67188.1"/>
    </source>
</evidence>
<sequence length="366" mass="40925">MKKILKISAVALIIIITGVGGYSAWIYLIAPGLGSSAPELTQEQTGGSLISPSLQALSKQVIFDYWLKNNEIYAVALTGEIYRISLSGQEEKVFNQEIQNLSQVKASADGSKAIISFGYPAKETFVIFDTANKSWQPLPAEIIAAAWSPRDSGQLAVLRENNGQTTISIYNLASKKMVDILRLNQQDLQIDWATPDEIYLVERPTNETPTSIWAVHITKKTIRSLIKEEAGLIVKWFNNGQSGLKFSRKQNNTNILEVVNKNNQNEVVLPIISLPEKCAVGDKNLYCGSSLSFNNGSLPDDYLKGKRFLPDSLYQIPIGLENLSLTVYDADIEDVALDIWRPEIKKDRLIFINRFNRQLYLLDLNL</sequence>
<name>A0A1G1ZR64_9BACT</name>
<dbReference type="InterPro" id="IPR011042">
    <property type="entry name" value="6-blade_b-propeller_TolB-like"/>
</dbReference>
<dbReference type="AlphaFoldDB" id="A0A1G1ZR64"/>
<reference evidence="2 3" key="1">
    <citation type="journal article" date="2016" name="Nat. Commun.">
        <title>Thousands of microbial genomes shed light on interconnected biogeochemical processes in an aquifer system.</title>
        <authorList>
            <person name="Anantharaman K."/>
            <person name="Brown C.T."/>
            <person name="Hug L.A."/>
            <person name="Sharon I."/>
            <person name="Castelle C.J."/>
            <person name="Probst A.J."/>
            <person name="Thomas B.C."/>
            <person name="Singh A."/>
            <person name="Wilkins M.J."/>
            <person name="Karaoz U."/>
            <person name="Brodie E.L."/>
            <person name="Williams K.H."/>
            <person name="Hubbard S.S."/>
            <person name="Banfield J.F."/>
        </authorList>
    </citation>
    <scope>NUCLEOTIDE SEQUENCE [LARGE SCALE GENOMIC DNA]</scope>
</reference>
<evidence type="ECO:0000313" key="3">
    <source>
        <dbReference type="Proteomes" id="UP000177690"/>
    </source>
</evidence>
<dbReference type="SUPFAM" id="SSF82171">
    <property type="entry name" value="DPP6 N-terminal domain-like"/>
    <property type="match status" value="1"/>
</dbReference>
<keyword evidence="1" id="KW-0812">Transmembrane</keyword>
<dbReference type="Gene3D" id="2.120.10.30">
    <property type="entry name" value="TolB, C-terminal domain"/>
    <property type="match status" value="1"/>
</dbReference>
<gene>
    <name evidence="2" type="ORF">A3I24_03685</name>
</gene>
<protein>
    <submittedName>
        <fullName evidence="2">Uncharacterized protein</fullName>
    </submittedName>
</protein>
<comment type="caution">
    <text evidence="2">The sequence shown here is derived from an EMBL/GenBank/DDBJ whole genome shotgun (WGS) entry which is preliminary data.</text>
</comment>
<keyword evidence="1" id="KW-1133">Transmembrane helix</keyword>